<dbReference type="GO" id="GO:0015979">
    <property type="term" value="P:photosynthesis"/>
    <property type="evidence" value="ECO:0007669"/>
    <property type="project" value="UniProtKB-KW"/>
</dbReference>
<dbReference type="Gene3D" id="2.130.10.10">
    <property type="entry name" value="YVTN repeat-like/Quinoprotein amine dehydrogenase"/>
    <property type="match status" value="4"/>
</dbReference>
<dbReference type="GO" id="GO:0008237">
    <property type="term" value="F:metallopeptidase activity"/>
    <property type="evidence" value="ECO:0007669"/>
    <property type="project" value="InterPro"/>
</dbReference>
<dbReference type="Pfam" id="PF14870">
    <property type="entry name" value="PSII_BNR"/>
    <property type="match status" value="4"/>
</dbReference>
<comment type="caution">
    <text evidence="6">The sequence shown here is derived from an EMBL/GenBank/DDBJ whole genome shotgun (WGS) entry which is preliminary data.</text>
</comment>
<keyword evidence="7" id="KW-1185">Reference proteome</keyword>
<dbReference type="EMBL" id="JACIBY010000001">
    <property type="protein sequence ID" value="MBB3836088.1"/>
    <property type="molecule type" value="Genomic_DNA"/>
</dbReference>
<evidence type="ECO:0000256" key="2">
    <source>
        <dbReference type="ARBA" id="ARBA00023276"/>
    </source>
</evidence>
<evidence type="ECO:0000256" key="3">
    <source>
        <dbReference type="SAM" id="SignalP"/>
    </source>
</evidence>
<evidence type="ECO:0000259" key="5">
    <source>
        <dbReference type="Pfam" id="PF19408"/>
    </source>
</evidence>
<dbReference type="SUPFAM" id="SSF110296">
    <property type="entry name" value="Oligoxyloglucan reducing end-specific cellobiohydrolase"/>
    <property type="match status" value="3"/>
</dbReference>
<dbReference type="InterPro" id="IPR015943">
    <property type="entry name" value="WD40/YVTN_repeat-like_dom_sf"/>
</dbReference>
<feature type="domain" description="Photosynthesis system II assembly factor Ycf48/Hcf136-like" evidence="4">
    <location>
        <begin position="1162"/>
        <end position="1250"/>
    </location>
</feature>
<dbReference type="GO" id="GO:0009523">
    <property type="term" value="C:photosystem II"/>
    <property type="evidence" value="ECO:0007669"/>
    <property type="project" value="UniProtKB-KW"/>
</dbReference>
<reference evidence="6 7" key="1">
    <citation type="submission" date="2020-08" db="EMBL/GenBank/DDBJ databases">
        <title>Genomic Encyclopedia of Type Strains, Phase IV (KMG-IV): sequencing the most valuable type-strain genomes for metagenomic binning, comparative biology and taxonomic classification.</title>
        <authorList>
            <person name="Goeker M."/>
        </authorList>
    </citation>
    <scope>NUCLEOTIDE SEQUENCE [LARGE SCALE GENOMIC DNA]</scope>
    <source>
        <strain evidence="6 7">DSM 17976</strain>
    </source>
</reference>
<dbReference type="InterPro" id="IPR055015">
    <property type="entry name" value="GCX_COOH"/>
</dbReference>
<dbReference type="PANTHER" id="PTHR47199">
    <property type="entry name" value="PHOTOSYSTEM II STABILITY/ASSEMBLY FACTOR HCF136, CHLOROPLASTIC"/>
    <property type="match status" value="1"/>
</dbReference>
<dbReference type="InterPro" id="IPR024079">
    <property type="entry name" value="MetalloPept_cat_dom_sf"/>
</dbReference>
<organism evidence="6 7">
    <name type="scientific">Runella defluvii</name>
    <dbReference type="NCBI Taxonomy" id="370973"/>
    <lineage>
        <taxon>Bacteria</taxon>
        <taxon>Pseudomonadati</taxon>
        <taxon>Bacteroidota</taxon>
        <taxon>Cytophagia</taxon>
        <taxon>Cytophagales</taxon>
        <taxon>Spirosomataceae</taxon>
        <taxon>Runella</taxon>
    </lineage>
</organism>
<dbReference type="InterPro" id="IPR045829">
    <property type="entry name" value="PKD_6"/>
</dbReference>
<proteinExistence type="predicted"/>
<feature type="domain" description="Photosynthesis system II assembly factor Ycf48/Hcf136-like" evidence="4">
    <location>
        <begin position="1367"/>
        <end position="1458"/>
    </location>
</feature>
<feature type="domain" description="Photosynthesis system II assembly factor Ycf48/Hcf136-like" evidence="4">
    <location>
        <begin position="1295"/>
        <end position="1359"/>
    </location>
</feature>
<dbReference type="Gene3D" id="2.60.40.10">
    <property type="entry name" value="Immunoglobulins"/>
    <property type="match status" value="1"/>
</dbReference>
<dbReference type="Pfam" id="PF19408">
    <property type="entry name" value="PKD_6"/>
    <property type="match status" value="1"/>
</dbReference>
<feature type="chain" id="PRO_5030959385" evidence="3">
    <location>
        <begin position="18"/>
        <end position="1830"/>
    </location>
</feature>
<keyword evidence="1" id="KW-0602">Photosynthesis</keyword>
<gene>
    <name evidence="6" type="ORF">FHS57_000070</name>
</gene>
<dbReference type="Gene3D" id="2.60.120.380">
    <property type="match status" value="1"/>
</dbReference>
<evidence type="ECO:0000259" key="4">
    <source>
        <dbReference type="Pfam" id="PF14870"/>
    </source>
</evidence>
<evidence type="ECO:0000313" key="6">
    <source>
        <dbReference type="EMBL" id="MBB3836088.1"/>
    </source>
</evidence>
<dbReference type="SUPFAM" id="SSF55486">
    <property type="entry name" value="Metalloproteases ('zincins'), catalytic domain"/>
    <property type="match status" value="1"/>
</dbReference>
<dbReference type="NCBIfam" id="NF045639">
    <property type="entry name" value="GCX_COOH"/>
    <property type="match status" value="1"/>
</dbReference>
<dbReference type="Pfam" id="PF13583">
    <property type="entry name" value="Reprolysin_4"/>
    <property type="match status" value="1"/>
</dbReference>
<feature type="signal peptide" evidence="3">
    <location>
        <begin position="1"/>
        <end position="17"/>
    </location>
</feature>
<dbReference type="InterPro" id="IPR028203">
    <property type="entry name" value="PSII_CF48-like_dom"/>
</dbReference>
<feature type="domain" description="Photosynthesis system II assembly factor Ycf48/Hcf136-like" evidence="4">
    <location>
        <begin position="1553"/>
        <end position="1673"/>
    </location>
</feature>
<dbReference type="CDD" id="cd15482">
    <property type="entry name" value="Sialidase_non-viral"/>
    <property type="match status" value="1"/>
</dbReference>
<feature type="domain" description="PKD-like" evidence="5">
    <location>
        <begin position="929"/>
        <end position="1003"/>
    </location>
</feature>
<accession>A0A7W5ZF00</accession>
<dbReference type="RefSeq" id="WP_183970882.1">
    <property type="nucleotide sequence ID" value="NZ_JACIBY010000001.1"/>
</dbReference>
<dbReference type="InterPro" id="IPR013783">
    <property type="entry name" value="Ig-like_fold"/>
</dbReference>
<keyword evidence="3" id="KW-0732">Signal</keyword>
<name>A0A7W5ZF00_9BACT</name>
<sequence length="1830" mass="193345">MKRLIVLILFIANVCFGQNSPLNTMGKVVPFSIKDFKTASLNVGPNAPLIQEMAVKLPTPDGNLKDFVLNETLISDRKIQNIQTFDGTSSDGTIKIKVTLLPERIEALMHTPDGYFIVEPFDSGPNLYIVYGMNEVPADRMKCGSNEEIINNIVKKNGRVLSSSPFPVGSQLRVFRMAAAATGELVTFYEGQANALARIVSVMNAANLIYELEASIRFQLITATTDYSLLFTNPATDPFTPDPNFASANQSQIGFNTMNTNGTLPYSNYDVGHTFSIYTATGISCRGQAGTAPCNNSFKARGWTEWSSSTNLSTSGHLGLVVGVMVHEVGHQFSAAHTYNATGGSVGSPTFCESGWSSTDAIEPGGGSTLMSYGNNCTSPTNQSLTGNNNLQYFNTKSLEKIYNFLISTANCHTASATNNTPPVANAGADITIPKGTPFKLSGTASDANNDAMSYTWEQYDVAVANDKGALGTSVAGVGGYTAVNSTTAPLFRSERSTTTTERTFPKLAYILNNENNPADNEGEDLPQVARTMKFRFTVRDNKPNGGGVDSDETVVTVANSGPFLVTSQNVSELWIYNGSRTATITWSVNGTNTAPLNVANVKISLSTDGGNTFPVVLAASTPNDGSETIIIPNNQTAQGRIKIEPVGAFAFFDINNANVTISTSCSAEISSITPAEPVTASAGNSALNLNLSAYGTGITSFSGTIDNSDARTNMVFSNSGSCSSANTPYYDIYAFKVTTGGNYTFTKSSGTLGSYVINLYNGTYSSSNPCANWVNSSGNFCSPLVCLSSNVTANLTPGTYYLVVSGFSSTDVGNYTITPSGGTVYNLVPTLNAPYAYTYPVINSNGTIVAFSDNANLTNTATFPTGNYTLYGLSYQGGLNLGSYVGTSFVSFQTLLDNNTICGKLSTNSKNVTINCGALPNQPSAFTVSSSTVCQGQNNVVYTIPTVAGATSYTWGYSGTGATITGNTESVTVSFSTVATAGTLSVAANNSCGTSTARTVEVTMNGVPTATLSGTQTIVVGQSANLSVMLTGTSPWSIVVNGTTYNNVQSSPHPLTFTPISTTTYTLSSVSNVCGTVNVSSNNTATVTVNPAAACDNEISGTLVSNTNAICPNESAVLSVLDAPLGYTYTWRVNESVVANENKPTLMANQVGIYRADIAPNWYQVEPTPTHEHLYGLTFLNDYNGWIVGEGGTILRTQDAGENWSKIYSGVTQTLNDVHFTTSNTGWIAGDGGKLLKSTTGGVSWANVGVAFNSKAVDFFSPKIGIVVGSSGNVMFTSDEGKTWTNGSSATANTLNDVKFVSANVALAVGDGGVIVRSTDAGQTWSNVASGVTANFSRVYFYNQNLGWIIGNNGAILRTTDGGVVWNSVTITGEYANREWKDVYFTDTTNGWLIDYGNTLLKTIDGGNSWSLVTRFFQDGISLSQANRIVFTNRQSAYIIGVWGAILKSTNGGNNWAAKGNSSSSSLNDVQFLDANNLIAVGDNAKVLKSSNRGKSWNKIAPTGLEPNNWLKAVHFISSSVGWMGDSKANIFKTTDGGTTWQKQRTAVDGENLNDIVFINPNKGFGIGVNGLFIETLDGGVNWSVRNIGSGASFLKIFFVNSTTGWICGQNGLLLKTMDSGATWQPQSTSTTNQLSSVFFIDSSIGWAVVNALAGAQTIIKTTDGGNTWSTIATTPTYVKDIKFVDSNKGYICGGNGYIATTTDGGATWVQNVTNTATPLNTLAFNSLGTAVIVGDANTIFRYNSNACTFTTNLVNVANATLISAATMSGTSPLSTPFVYKSNQTISSSQLIHPGANIEYKAGNSITLTPGFSTSDQTTFQAEIKGCNN</sequence>
<protein>
    <submittedName>
        <fullName evidence="6">Photosystem II stability/assembly factor-like uncharacterized protein</fullName>
    </submittedName>
</protein>
<keyword evidence="2" id="KW-0604">Photosystem II</keyword>
<dbReference type="PANTHER" id="PTHR47199:SF2">
    <property type="entry name" value="PHOTOSYSTEM II STABILITY_ASSEMBLY FACTOR HCF136, CHLOROPLASTIC"/>
    <property type="match status" value="1"/>
</dbReference>
<evidence type="ECO:0000313" key="7">
    <source>
        <dbReference type="Proteomes" id="UP000541352"/>
    </source>
</evidence>
<dbReference type="Proteomes" id="UP000541352">
    <property type="component" value="Unassembled WGS sequence"/>
</dbReference>
<dbReference type="Gene3D" id="3.40.390.10">
    <property type="entry name" value="Collagenase (Catalytic Domain)"/>
    <property type="match status" value="1"/>
</dbReference>
<evidence type="ECO:0000256" key="1">
    <source>
        <dbReference type="ARBA" id="ARBA00022531"/>
    </source>
</evidence>